<gene>
    <name evidence="2" type="ORF">K8V20_07875</name>
</gene>
<dbReference type="AlphaFoldDB" id="A0A921LP58"/>
<protein>
    <submittedName>
        <fullName evidence="2">Uncharacterized protein</fullName>
    </submittedName>
</protein>
<dbReference type="EMBL" id="DYVE01000204">
    <property type="protein sequence ID" value="HJG28542.1"/>
    <property type="molecule type" value="Genomic_DNA"/>
</dbReference>
<evidence type="ECO:0000313" key="2">
    <source>
        <dbReference type="EMBL" id="HJG28542.1"/>
    </source>
</evidence>
<feature type="transmembrane region" description="Helical" evidence="1">
    <location>
        <begin position="6"/>
        <end position="27"/>
    </location>
</feature>
<evidence type="ECO:0000313" key="3">
    <source>
        <dbReference type="Proteomes" id="UP000782880"/>
    </source>
</evidence>
<name>A0A921LP58_9FIRM</name>
<comment type="caution">
    <text evidence="2">The sequence shown here is derived from an EMBL/GenBank/DDBJ whole genome shotgun (WGS) entry which is preliminary data.</text>
</comment>
<dbReference type="Proteomes" id="UP000782880">
    <property type="component" value="Unassembled WGS sequence"/>
</dbReference>
<accession>A0A921LP58</accession>
<organism evidence="2 3">
    <name type="scientific">Subdoligranulum variabile</name>
    <dbReference type="NCBI Taxonomy" id="214851"/>
    <lineage>
        <taxon>Bacteria</taxon>
        <taxon>Bacillati</taxon>
        <taxon>Bacillota</taxon>
        <taxon>Clostridia</taxon>
        <taxon>Eubacteriales</taxon>
        <taxon>Oscillospiraceae</taxon>
        <taxon>Subdoligranulum</taxon>
    </lineage>
</organism>
<keyword evidence="1" id="KW-0812">Transmembrane</keyword>
<keyword evidence="1" id="KW-0472">Membrane</keyword>
<keyword evidence="1" id="KW-1133">Transmembrane helix</keyword>
<sequence>MVEAIWFVIALVMLAVVSVALILMIVLQRDIKATGRETRTQYLSPNYSQSAGFRLTAYPNNELIILQRYWLIDESIAALDYTIVPGRFMTLFIARRGRMRFPDNYYADAFESVEQYDINGLTVTQSQKAGRRAAVYWARGDFEYLIYSEEPEMNMMNGLAVYFVNNTRAERS</sequence>
<evidence type="ECO:0000256" key="1">
    <source>
        <dbReference type="SAM" id="Phobius"/>
    </source>
</evidence>
<reference evidence="2" key="1">
    <citation type="journal article" date="2021" name="PeerJ">
        <title>Extensive microbial diversity within the chicken gut microbiome revealed by metagenomics and culture.</title>
        <authorList>
            <person name="Gilroy R."/>
            <person name="Ravi A."/>
            <person name="Getino M."/>
            <person name="Pursley I."/>
            <person name="Horton D.L."/>
            <person name="Alikhan N.F."/>
            <person name="Baker D."/>
            <person name="Gharbi K."/>
            <person name="Hall N."/>
            <person name="Watson M."/>
            <person name="Adriaenssens E.M."/>
            <person name="Foster-Nyarko E."/>
            <person name="Jarju S."/>
            <person name="Secka A."/>
            <person name="Antonio M."/>
            <person name="Oren A."/>
            <person name="Chaudhuri R.R."/>
            <person name="La Ragione R."/>
            <person name="Hildebrand F."/>
            <person name="Pallen M.J."/>
        </authorList>
    </citation>
    <scope>NUCLEOTIDE SEQUENCE</scope>
    <source>
        <strain evidence="2">ChiBcec21-2208</strain>
    </source>
</reference>
<reference evidence="2" key="2">
    <citation type="submission" date="2021-09" db="EMBL/GenBank/DDBJ databases">
        <authorList>
            <person name="Gilroy R."/>
        </authorList>
    </citation>
    <scope>NUCLEOTIDE SEQUENCE</scope>
    <source>
        <strain evidence="2">ChiBcec21-2208</strain>
    </source>
</reference>
<proteinExistence type="predicted"/>